<dbReference type="EC" id="2.3.-.-" evidence="2"/>
<dbReference type="Gene3D" id="3.40.630.30">
    <property type="match status" value="1"/>
</dbReference>
<organism evidence="2 3">
    <name type="scientific">Oceanobacillus luteolus</name>
    <dbReference type="NCBI Taxonomy" id="1274358"/>
    <lineage>
        <taxon>Bacteria</taxon>
        <taxon>Bacillati</taxon>
        <taxon>Bacillota</taxon>
        <taxon>Bacilli</taxon>
        <taxon>Bacillales</taxon>
        <taxon>Bacillaceae</taxon>
        <taxon>Oceanobacillus</taxon>
    </lineage>
</organism>
<reference evidence="3" key="1">
    <citation type="journal article" date="2019" name="Int. J. Syst. Evol. Microbiol.">
        <title>The Global Catalogue of Microorganisms (GCM) 10K type strain sequencing project: providing services to taxonomists for standard genome sequencing and annotation.</title>
        <authorList>
            <consortium name="The Broad Institute Genomics Platform"/>
            <consortium name="The Broad Institute Genome Sequencing Center for Infectious Disease"/>
            <person name="Wu L."/>
            <person name="Ma J."/>
        </authorList>
    </citation>
    <scope>NUCLEOTIDE SEQUENCE [LARGE SCALE GENOMIC DNA]</scope>
    <source>
        <strain evidence="3">CGMCC 1.12376</strain>
    </source>
</reference>
<keyword evidence="3" id="KW-1185">Reference proteome</keyword>
<dbReference type="Pfam" id="PF00583">
    <property type="entry name" value="Acetyltransf_1"/>
    <property type="match status" value="1"/>
</dbReference>
<comment type="caution">
    <text evidence="2">The sequence shown here is derived from an EMBL/GenBank/DDBJ whole genome shotgun (WGS) entry which is preliminary data.</text>
</comment>
<dbReference type="CDD" id="cd04301">
    <property type="entry name" value="NAT_SF"/>
    <property type="match status" value="1"/>
</dbReference>
<keyword evidence="2" id="KW-0808">Transferase</keyword>
<evidence type="ECO:0000313" key="2">
    <source>
        <dbReference type="EMBL" id="MFD1608744.1"/>
    </source>
</evidence>
<dbReference type="EMBL" id="JBHUDE010000130">
    <property type="protein sequence ID" value="MFD1608744.1"/>
    <property type="molecule type" value="Genomic_DNA"/>
</dbReference>
<evidence type="ECO:0000259" key="1">
    <source>
        <dbReference type="PROSITE" id="PS51186"/>
    </source>
</evidence>
<evidence type="ECO:0000313" key="3">
    <source>
        <dbReference type="Proteomes" id="UP001597221"/>
    </source>
</evidence>
<name>A0ABW4HSZ8_9BACI</name>
<keyword evidence="2" id="KW-0012">Acyltransferase</keyword>
<sequence>MRKAIRRAYTNSNDLLRMQELTRALWTLDANYHIGDLAWQRNRHVGLEENWITAIWEVNGKTVAWGWIELPDNLIFQVDPNFYEVAMDVLDWFDENIETNEKKVSVLDKETHLISTLQDALYTPLKEAPYILSKISLDRCPFTVQLPDKFIGRHLQGPKDIQNRVTVHKAAFHPSKVSEESYLNVMNAFPYDPSLDWVIESPNGEFVAFCLIWYDEENKVGLLEPVGTDPRFRRMGLASSVCKLALNELRKKGAETAIVCTWIERPGKPHPDSLYLYKSIGFEQYAETKSFHRSK</sequence>
<dbReference type="PROSITE" id="PS51186">
    <property type="entry name" value="GNAT"/>
    <property type="match status" value="1"/>
</dbReference>
<dbReference type="Proteomes" id="UP001597221">
    <property type="component" value="Unassembled WGS sequence"/>
</dbReference>
<dbReference type="InterPro" id="IPR000182">
    <property type="entry name" value="GNAT_dom"/>
</dbReference>
<dbReference type="InterPro" id="IPR016181">
    <property type="entry name" value="Acyl_CoA_acyltransferase"/>
</dbReference>
<dbReference type="SUPFAM" id="SSF55729">
    <property type="entry name" value="Acyl-CoA N-acyltransferases (Nat)"/>
    <property type="match status" value="1"/>
</dbReference>
<dbReference type="RefSeq" id="WP_379598147.1">
    <property type="nucleotide sequence ID" value="NZ_JBHUDE010000130.1"/>
</dbReference>
<proteinExistence type="predicted"/>
<gene>
    <name evidence="2" type="ORF">ACFSBH_14055</name>
</gene>
<dbReference type="GO" id="GO:0016746">
    <property type="term" value="F:acyltransferase activity"/>
    <property type="evidence" value="ECO:0007669"/>
    <property type="project" value="UniProtKB-KW"/>
</dbReference>
<accession>A0ABW4HSZ8</accession>
<protein>
    <submittedName>
        <fullName evidence="2">GNAT family N-acetyltransferase</fullName>
        <ecNumber evidence="2">2.3.-.-</ecNumber>
    </submittedName>
</protein>
<feature type="domain" description="N-acetyltransferase" evidence="1">
    <location>
        <begin position="150"/>
        <end position="295"/>
    </location>
</feature>